<dbReference type="GO" id="GO:0005509">
    <property type="term" value="F:calcium ion binding"/>
    <property type="evidence" value="ECO:0007669"/>
    <property type="project" value="InterPro"/>
</dbReference>
<keyword evidence="14 20" id="KW-0472">Membrane</keyword>
<evidence type="ECO:0000256" key="13">
    <source>
        <dbReference type="ARBA" id="ARBA00023054"/>
    </source>
</evidence>
<dbReference type="RefSeq" id="XP_003012654.1">
    <property type="nucleotide sequence ID" value="XM_003012608.1"/>
</dbReference>
<feature type="compositionally biased region" description="Acidic residues" evidence="19">
    <location>
        <begin position="1215"/>
        <end position="1226"/>
    </location>
</feature>
<dbReference type="Proteomes" id="UP000008866">
    <property type="component" value="Unassembled WGS sequence"/>
</dbReference>
<dbReference type="GO" id="GO:0030479">
    <property type="term" value="C:actin cortical patch"/>
    <property type="evidence" value="ECO:0007669"/>
    <property type="project" value="UniProtKB-SubCell"/>
</dbReference>
<evidence type="ECO:0000313" key="24">
    <source>
        <dbReference type="EMBL" id="EFE32014.1"/>
    </source>
</evidence>
<organism evidence="24 25">
    <name type="scientific">Arthroderma benhamiae (strain ATCC MYA-4681 / CBS 112371)</name>
    <name type="common">Trichophyton mentagrophytes</name>
    <dbReference type="NCBI Taxonomy" id="663331"/>
    <lineage>
        <taxon>Eukaryota</taxon>
        <taxon>Fungi</taxon>
        <taxon>Dikarya</taxon>
        <taxon>Ascomycota</taxon>
        <taxon>Pezizomycotina</taxon>
        <taxon>Eurotiomycetes</taxon>
        <taxon>Eurotiomycetidae</taxon>
        <taxon>Onygenales</taxon>
        <taxon>Arthrodermataceae</taxon>
        <taxon>Trichophyton</taxon>
    </lineage>
</organism>
<keyword evidence="12" id="KW-0967">Endosome</keyword>
<feature type="compositionally biased region" description="Polar residues" evidence="19">
    <location>
        <begin position="395"/>
        <end position="404"/>
    </location>
</feature>
<dbReference type="Pfam" id="PF12763">
    <property type="entry name" value="EH"/>
    <property type="match status" value="1"/>
</dbReference>
<feature type="compositionally biased region" description="Low complexity" evidence="19">
    <location>
        <begin position="834"/>
        <end position="846"/>
    </location>
</feature>
<dbReference type="InterPro" id="IPR003124">
    <property type="entry name" value="WH2_dom"/>
</dbReference>
<feature type="transmembrane region" description="Helical" evidence="20">
    <location>
        <begin position="1550"/>
        <end position="1577"/>
    </location>
</feature>
<feature type="region of interest" description="Disordered" evidence="19">
    <location>
        <begin position="963"/>
        <end position="1522"/>
    </location>
</feature>
<feature type="compositionally biased region" description="Basic and acidic residues" evidence="19">
    <location>
        <begin position="997"/>
        <end position="1014"/>
    </location>
</feature>
<evidence type="ECO:0000256" key="11">
    <source>
        <dbReference type="ARBA" id="ARBA00022737"/>
    </source>
</evidence>
<feature type="compositionally biased region" description="Basic residues" evidence="19">
    <location>
        <begin position="1166"/>
        <end position="1177"/>
    </location>
</feature>
<dbReference type="GO" id="GO:0005886">
    <property type="term" value="C:plasma membrane"/>
    <property type="evidence" value="ECO:0007669"/>
    <property type="project" value="UniProtKB-SubCell"/>
</dbReference>
<comment type="subcellular location">
    <subcellularLocation>
        <location evidence="3">Cell membrane</location>
        <topology evidence="3">Peripheral membrane protein</topology>
        <orientation evidence="3">Cytoplasmic side</orientation>
    </subcellularLocation>
    <subcellularLocation>
        <location evidence="2">Cytoplasm</location>
        <location evidence="2">Cytoskeleton</location>
        <location evidence="2">Actin patch</location>
    </subcellularLocation>
    <subcellularLocation>
        <location evidence="1">Endosome membrane</location>
        <topology evidence="1">Peripheral membrane protein</topology>
        <orientation evidence="1">Cytoplasmic side</orientation>
    </subcellularLocation>
</comment>
<dbReference type="InterPro" id="IPR013182">
    <property type="entry name" value="DUF1720"/>
</dbReference>
<feature type="compositionally biased region" description="Basic and acidic residues" evidence="19">
    <location>
        <begin position="1111"/>
        <end position="1120"/>
    </location>
</feature>
<dbReference type="InterPro" id="IPR011992">
    <property type="entry name" value="EF-hand-dom_pair"/>
</dbReference>
<name>D4AXI6_ARTBC</name>
<evidence type="ECO:0000256" key="2">
    <source>
        <dbReference type="ARBA" id="ARBA00004134"/>
    </source>
</evidence>
<keyword evidence="10" id="KW-0254">Endocytosis</keyword>
<keyword evidence="16" id="KW-0206">Cytoskeleton</keyword>
<sequence>MPTPRLLQAASCFAAFGLSNVNFDAATTTKTSQLRHQTAIFTYNRISFSFALPFVSYLPLLSLILLILNPRNLHSLSSRAGVMYSFPTGQPGQQQQYGGQQQQQYPGFQQPQQQQQQQPGPFMPQPTGYGMPQLQPQATGFPGALQQPQQHQQQAPPFQSSLQPPQMTGYPTQQNSSLQVPQPTSQAPQPTGHTSSQMAQSFQNISGQAPAAPARSAHAGSKIPPMRLSFITVQDQAKFEQLFKSAVGDSQSLDGEVLSDTTKSGRLMFPEFALAMYLCNLRITGRDLPATLPDRIKNEVSSMVDIISFAVPDDHPPQAPRSNAPNFDQPLMQNTSAPPAPQQPQPQQPSNSQLLSQLTAQPTGFYNQATGFQPPSAMQPQPTGFPGGLRPQVTGMPQNPQATGYSGPRPPMPPMPASFTAGLTPGQTGGAAPLTAQPTGMPGQWGFVNAPATGLPNIEALQQRLMPQAGRETGTFTTAGLAGNATIPWAVTKDEKKIYDELFRAWDGLGKGFIGGDVAIEIMGQSGLERQHLEQIWTLSDPNNRGRLNKDEFAVAMHLIYRKLNGYPIPNRLPPELVPPSTRNLNDSIGAVKSMLSQDAEARKSSGAFLQPQKTGVSYLKTHSFNNSGSGGAGYPRKDATVFKNNDDAVGYKSSARRRIGAGRTPSPATSVQSEKSDDDLSVEQLKKKIRETKIMLDATDFRDESHAEEEQAMDRRDKREAESLMDRIRRVQDDIDTDPKASLRNLDSSAERRSMRRQLQAYQDQLPELASNVRKTERAIADCRLELFRLKDAKEHPGSALEIIGTGPGGAITESDRIKARARARMQARAAELAGRPAPAAADEGAAARRLEEERSKINSERERNDAMTRDVEESVKEFSASLEDSLKGDNENSTREHERRRWEEALGVEDQIRDLIYDLQRNRKTAKIRKEELVTPLLYNIHHSWLTNVIYRERERASREASSANQYGSQAEIQSRPSPEPRSSSQSPSLVGTTHEQRVAAARERAQRRIAERMAAAGLKPADAGESFMERQEREKREREERRLRAEEEDAKREQERQRRLESEQAPAPPPAKAGPKKAPPPPPSRKARSDSAEQNETKKAEEEALAIRAKEEQEAALRQEQQAQEAETEQLEDETRRQEEELAREKEAAQARLKALEEQVRQGKIKKQEQKRRKQQAEQEAREKEAKLAAQRAELEAAQERERELQRQLESLGDEESSSDDEGPGFVTPEDTTTPTQSQVLEEPKATIPSPALPEPVARPPPAPHIPEIITEEDGTQVFRPQSPEPIIHPVMSKPIVPETESRNPYFRQLSQSSSEPAAAETPAPPAPETQSTNPFHRLAQDNAKSAFSVGTAALPGPLERKSRARPEEDDDWSVAESENSSDDDDRAAGGSAKQLASILFGTMAPPRPLSAMDEPQDSKAATPQPTHSPIPPPPAPPMPASPIPTEQKDEEPFQEAQETPSMPPPAPPLPDMAAPSAPPPPPPPPPGGAPPPPPPPPPPPGPAPGGGPGGPMGMGRGALLGDIQAGKALKKVVTKDRSTAISAGRVFFAVNVLLVFIVVVSRYNLLLLTYFAWKEK</sequence>
<dbReference type="PROSITE" id="PS50222">
    <property type="entry name" value="EF_HAND_2"/>
    <property type="match status" value="1"/>
</dbReference>
<evidence type="ECO:0000256" key="3">
    <source>
        <dbReference type="ARBA" id="ARBA00004413"/>
    </source>
</evidence>
<dbReference type="Pfam" id="PF02205">
    <property type="entry name" value="WH2"/>
    <property type="match status" value="1"/>
</dbReference>
<feature type="compositionally biased region" description="Acidic residues" evidence="19">
    <location>
        <begin position="1371"/>
        <end position="1389"/>
    </location>
</feature>
<feature type="compositionally biased region" description="Low complexity" evidence="19">
    <location>
        <begin position="87"/>
        <end position="128"/>
    </location>
</feature>
<evidence type="ECO:0000256" key="19">
    <source>
        <dbReference type="SAM" id="MobiDB-lite"/>
    </source>
</evidence>
<dbReference type="GO" id="GO:0010008">
    <property type="term" value="C:endosome membrane"/>
    <property type="evidence" value="ECO:0007669"/>
    <property type="project" value="UniProtKB-SubCell"/>
</dbReference>
<feature type="domain" description="EF-hand" evidence="22">
    <location>
        <begin position="528"/>
        <end position="563"/>
    </location>
</feature>
<feature type="compositionally biased region" description="Pro residues" evidence="19">
    <location>
        <begin position="1254"/>
        <end position="1268"/>
    </location>
</feature>
<dbReference type="EMBL" id="ABSU01000017">
    <property type="protein sequence ID" value="EFE32014.1"/>
    <property type="molecule type" value="Genomic_DNA"/>
</dbReference>
<dbReference type="InterPro" id="IPR002048">
    <property type="entry name" value="EF_hand_dom"/>
</dbReference>
<evidence type="ECO:0000256" key="8">
    <source>
        <dbReference type="ARBA" id="ARBA00022475"/>
    </source>
</evidence>
<keyword evidence="20" id="KW-0812">Transmembrane</keyword>
<dbReference type="KEGG" id="abe:ARB_00904"/>
<keyword evidence="13 18" id="KW-0175">Coiled coil</keyword>
<evidence type="ECO:0000256" key="9">
    <source>
        <dbReference type="ARBA" id="ARBA00022490"/>
    </source>
</evidence>
<dbReference type="SUPFAM" id="SSF47473">
    <property type="entry name" value="EF-hand"/>
    <property type="match status" value="2"/>
</dbReference>
<evidence type="ECO:0000256" key="4">
    <source>
        <dbReference type="ARBA" id="ARBA00009351"/>
    </source>
</evidence>
<comment type="subunit">
    <text evidence="5">Component of the PAN1 actin cytoskeleton-regulatory complex.</text>
</comment>
<proteinExistence type="inferred from homology"/>
<feature type="domain" description="EH" evidence="21">
    <location>
        <begin position="495"/>
        <end position="584"/>
    </location>
</feature>
<dbReference type="PROSITE" id="PS50031">
    <property type="entry name" value="EH"/>
    <property type="match status" value="1"/>
</dbReference>
<feature type="compositionally biased region" description="Low complexity" evidence="19">
    <location>
        <begin position="976"/>
        <end position="991"/>
    </location>
</feature>
<feature type="domain" description="WH2" evidence="23">
    <location>
        <begin position="1519"/>
        <end position="1536"/>
    </location>
</feature>
<accession>D4AXI6</accession>
<evidence type="ECO:0000259" key="23">
    <source>
        <dbReference type="PROSITE" id="PS51082"/>
    </source>
</evidence>
<dbReference type="GO" id="GO:0006897">
    <property type="term" value="P:endocytosis"/>
    <property type="evidence" value="ECO:0007669"/>
    <property type="project" value="UniProtKB-KW"/>
</dbReference>
<feature type="transmembrane region" description="Helical" evidence="20">
    <location>
        <begin position="47"/>
        <end position="68"/>
    </location>
</feature>
<dbReference type="STRING" id="663331.D4AXI6"/>
<keyword evidence="15" id="KW-0009">Actin-binding</keyword>
<feature type="region of interest" description="Disordered" evidence="19">
    <location>
        <begin position="311"/>
        <end position="433"/>
    </location>
</feature>
<dbReference type="SMART" id="SM00027">
    <property type="entry name" value="EH"/>
    <property type="match status" value="2"/>
</dbReference>
<comment type="caution">
    <text evidence="24">The sequence shown here is derived from an EMBL/GenBank/DDBJ whole genome shotgun (WGS) entry which is preliminary data.</text>
</comment>
<evidence type="ECO:0000256" key="14">
    <source>
        <dbReference type="ARBA" id="ARBA00023136"/>
    </source>
</evidence>
<evidence type="ECO:0000256" key="10">
    <source>
        <dbReference type="ARBA" id="ARBA00022583"/>
    </source>
</evidence>
<dbReference type="Gene3D" id="1.10.238.10">
    <property type="entry name" value="EF-hand"/>
    <property type="match status" value="2"/>
</dbReference>
<dbReference type="PANTHER" id="PTHR11216">
    <property type="entry name" value="EH DOMAIN"/>
    <property type="match status" value="1"/>
</dbReference>
<evidence type="ECO:0000259" key="22">
    <source>
        <dbReference type="PROSITE" id="PS50222"/>
    </source>
</evidence>
<protein>
    <recommendedName>
        <fullName evidence="6">Actin cytoskeleton-regulatory complex protein PAN1</fullName>
    </recommendedName>
    <alternativeName>
        <fullName evidence="7">Actin cytoskeleton-regulatory complex protein pan1</fullName>
    </alternativeName>
</protein>
<feature type="compositionally biased region" description="Pro residues" evidence="19">
    <location>
        <begin position="338"/>
        <end position="347"/>
    </location>
</feature>
<dbReference type="GO" id="GO:0016197">
    <property type="term" value="P:endosomal transport"/>
    <property type="evidence" value="ECO:0007669"/>
    <property type="project" value="TreeGrafter"/>
</dbReference>
<evidence type="ECO:0000256" key="5">
    <source>
        <dbReference type="ARBA" id="ARBA00011159"/>
    </source>
</evidence>
<evidence type="ECO:0000256" key="16">
    <source>
        <dbReference type="ARBA" id="ARBA00023212"/>
    </source>
</evidence>
<evidence type="ECO:0000256" key="18">
    <source>
        <dbReference type="SAM" id="Coils"/>
    </source>
</evidence>
<feature type="compositionally biased region" description="Low complexity" evidence="19">
    <location>
        <begin position="1314"/>
        <end position="1325"/>
    </location>
</feature>
<dbReference type="PROSITE" id="PS51082">
    <property type="entry name" value="WH2"/>
    <property type="match status" value="1"/>
</dbReference>
<evidence type="ECO:0000256" key="15">
    <source>
        <dbReference type="ARBA" id="ARBA00023203"/>
    </source>
</evidence>
<evidence type="ECO:0000313" key="25">
    <source>
        <dbReference type="Proteomes" id="UP000008866"/>
    </source>
</evidence>
<reference evidence="25" key="1">
    <citation type="journal article" date="2011" name="Genome Biol.">
        <title>Comparative and functional genomics provide insights into the pathogenicity of dermatophytic fungi.</title>
        <authorList>
            <person name="Burmester A."/>
            <person name="Shelest E."/>
            <person name="Gloeckner G."/>
            <person name="Heddergott C."/>
            <person name="Schindler S."/>
            <person name="Staib P."/>
            <person name="Heidel A."/>
            <person name="Felder M."/>
            <person name="Petzold A."/>
            <person name="Szafranski K."/>
            <person name="Feuermann M."/>
            <person name="Pedruzzi I."/>
            <person name="Priebe S."/>
            <person name="Groth M."/>
            <person name="Winkler R."/>
            <person name="Li W."/>
            <person name="Kniemeyer O."/>
            <person name="Schroeckh V."/>
            <person name="Hertweck C."/>
            <person name="Hube B."/>
            <person name="White T.C."/>
            <person name="Platzer M."/>
            <person name="Guthke R."/>
            <person name="Heitman J."/>
            <person name="Woestemeyer J."/>
            <person name="Zipfel P.F."/>
            <person name="Monod M."/>
            <person name="Brakhage A.A."/>
        </authorList>
    </citation>
    <scope>NUCLEOTIDE SEQUENCE [LARGE SCALE GENOMIC DNA]</scope>
    <source>
        <strain evidence="25">ATCC MYA-4681 / CBS 112371</strain>
    </source>
</reference>
<feature type="compositionally biased region" description="Pro residues" evidence="19">
    <location>
        <begin position="1465"/>
        <end position="1509"/>
    </location>
</feature>
<feature type="region of interest" description="Disordered" evidence="19">
    <location>
        <begin position="654"/>
        <end position="683"/>
    </location>
</feature>
<keyword evidence="20" id="KW-1133">Transmembrane helix</keyword>
<dbReference type="OMA" id="GMPGQWG"/>
<dbReference type="InterPro" id="IPR000261">
    <property type="entry name" value="EH_dom"/>
</dbReference>
<feature type="compositionally biased region" description="Basic and acidic residues" evidence="19">
    <location>
        <begin position="1178"/>
        <end position="1210"/>
    </location>
</feature>
<feature type="compositionally biased region" description="Low complexity" evidence="19">
    <location>
        <begin position="209"/>
        <end position="219"/>
    </location>
</feature>
<evidence type="ECO:0000256" key="20">
    <source>
        <dbReference type="SAM" id="Phobius"/>
    </source>
</evidence>
<evidence type="ECO:0000256" key="1">
    <source>
        <dbReference type="ARBA" id="ARBA00004125"/>
    </source>
</evidence>
<feature type="region of interest" description="Disordered" evidence="19">
    <location>
        <begin position="734"/>
        <end position="753"/>
    </location>
</feature>
<feature type="region of interest" description="Disordered" evidence="19">
    <location>
        <begin position="87"/>
        <end position="220"/>
    </location>
</feature>
<comment type="function">
    <text evidence="17">Component of the PAN1 actin cytoskeleton-regulatory complex required for the internalization of endosomes during actin-coupled endocytosis. The complex links the site of endocytosis to the cell membrane-associated actin cytoskeleton. Mediates uptake of external molecules and vacuolar degradation of plasma membrane proteins. Plays a role in the proper organization of the cell membrane-associated actin cytoskeleton and promotes its destabilization.</text>
</comment>
<dbReference type="Pfam" id="PF08226">
    <property type="entry name" value="DUF1720"/>
    <property type="match status" value="1"/>
</dbReference>
<comment type="similarity">
    <text evidence="4">Belongs to the PAN1 family.</text>
</comment>
<feature type="compositionally biased region" description="Polar residues" evidence="19">
    <location>
        <begin position="1233"/>
        <end position="1243"/>
    </location>
</feature>
<keyword evidence="11" id="KW-0677">Repeat</keyword>
<dbReference type="PANTHER" id="PTHR11216:SF173">
    <property type="entry name" value="ACTIN CYTOSKELETON-REGULATORY COMPLEX PROTEIN PAN1"/>
    <property type="match status" value="1"/>
</dbReference>
<feature type="region of interest" description="Disordered" evidence="19">
    <location>
        <begin position="702"/>
        <end position="721"/>
    </location>
</feature>
<evidence type="ECO:0000256" key="17">
    <source>
        <dbReference type="ARBA" id="ARBA00025194"/>
    </source>
</evidence>
<evidence type="ECO:0000259" key="21">
    <source>
        <dbReference type="PROSITE" id="PS50031"/>
    </source>
</evidence>
<feature type="compositionally biased region" description="Basic and acidic residues" evidence="19">
    <location>
        <begin position="1090"/>
        <end position="1105"/>
    </location>
</feature>
<feature type="compositionally biased region" description="Polar residues" evidence="19">
    <location>
        <begin position="360"/>
        <end position="382"/>
    </location>
</feature>
<keyword evidence="8" id="KW-1003">Cell membrane</keyword>
<dbReference type="GeneID" id="9522731"/>
<feature type="compositionally biased region" description="Polar residues" evidence="19">
    <location>
        <begin position="160"/>
        <end position="207"/>
    </location>
</feature>
<feature type="region of interest" description="Disordered" evidence="19">
    <location>
        <begin position="834"/>
        <end position="902"/>
    </location>
</feature>
<feature type="compositionally biased region" description="Pro residues" evidence="19">
    <location>
        <begin position="1430"/>
        <end position="1446"/>
    </location>
</feature>
<feature type="compositionally biased region" description="Low complexity" evidence="19">
    <location>
        <begin position="348"/>
        <end position="359"/>
    </location>
</feature>
<evidence type="ECO:0000256" key="12">
    <source>
        <dbReference type="ARBA" id="ARBA00022753"/>
    </source>
</evidence>
<feature type="compositionally biased region" description="Basic and acidic residues" evidence="19">
    <location>
        <begin position="847"/>
        <end position="878"/>
    </location>
</feature>
<feature type="compositionally biased region" description="Basic and acidic residues" evidence="19">
    <location>
        <begin position="1136"/>
        <end position="1164"/>
    </location>
</feature>
<gene>
    <name evidence="24" type="ORF">ARB_00904</name>
</gene>
<keyword evidence="9" id="KW-0963">Cytoplasm</keyword>
<evidence type="ECO:0000256" key="7">
    <source>
        <dbReference type="ARBA" id="ARBA00020728"/>
    </source>
</evidence>
<dbReference type="SMART" id="SM00246">
    <property type="entry name" value="WH2"/>
    <property type="match status" value="1"/>
</dbReference>
<feature type="compositionally biased region" description="Gly residues" evidence="19">
    <location>
        <begin position="1510"/>
        <end position="1522"/>
    </location>
</feature>
<dbReference type="HOGENOM" id="CLU_001963_1_0_1"/>
<dbReference type="CDD" id="cd00052">
    <property type="entry name" value="EH"/>
    <property type="match status" value="1"/>
</dbReference>
<feature type="compositionally biased region" description="Pro residues" evidence="19">
    <location>
        <begin position="1069"/>
        <end position="1087"/>
    </location>
</feature>
<dbReference type="eggNOG" id="KOG0998">
    <property type="taxonomic scope" value="Eukaryota"/>
</dbReference>
<feature type="compositionally biased region" description="Low complexity" evidence="19">
    <location>
        <begin position="146"/>
        <end position="159"/>
    </location>
</feature>
<feature type="compositionally biased region" description="Basic and acidic residues" evidence="19">
    <location>
        <begin position="1030"/>
        <end position="1065"/>
    </location>
</feature>
<feature type="coiled-coil region" evidence="18">
    <location>
        <begin position="753"/>
        <end position="780"/>
    </location>
</feature>
<dbReference type="GO" id="GO:0003779">
    <property type="term" value="F:actin binding"/>
    <property type="evidence" value="ECO:0007669"/>
    <property type="project" value="UniProtKB-KW"/>
</dbReference>
<evidence type="ECO:0000256" key="6">
    <source>
        <dbReference type="ARBA" id="ARBA00015110"/>
    </source>
</evidence>
<keyword evidence="25" id="KW-1185">Reference proteome</keyword>
<feature type="compositionally biased region" description="Basic and acidic residues" evidence="19">
    <location>
        <begin position="886"/>
        <end position="902"/>
    </location>
</feature>